<dbReference type="GO" id="GO:0003700">
    <property type="term" value="F:DNA-binding transcription factor activity"/>
    <property type="evidence" value="ECO:0007669"/>
    <property type="project" value="TreeGrafter"/>
</dbReference>
<evidence type="ECO:0000313" key="3">
    <source>
        <dbReference type="EMBL" id="RYC70866.1"/>
    </source>
</evidence>
<dbReference type="SMART" id="SM00530">
    <property type="entry name" value="HTH_XRE"/>
    <property type="match status" value="1"/>
</dbReference>
<keyword evidence="4" id="KW-1185">Reference proteome</keyword>
<dbReference type="GO" id="GO:0003677">
    <property type="term" value="F:DNA binding"/>
    <property type="evidence" value="ECO:0007669"/>
    <property type="project" value="UniProtKB-KW"/>
</dbReference>
<evidence type="ECO:0000256" key="1">
    <source>
        <dbReference type="ARBA" id="ARBA00023125"/>
    </source>
</evidence>
<name>A0A4Q2UNG2_9BACT</name>
<dbReference type="Gene3D" id="1.10.260.40">
    <property type="entry name" value="lambda repressor-like DNA-binding domains"/>
    <property type="match status" value="1"/>
</dbReference>
<dbReference type="PANTHER" id="PTHR46797">
    <property type="entry name" value="HTH-TYPE TRANSCRIPTIONAL REGULATOR"/>
    <property type="match status" value="1"/>
</dbReference>
<evidence type="ECO:0000259" key="2">
    <source>
        <dbReference type="PROSITE" id="PS50943"/>
    </source>
</evidence>
<proteinExistence type="predicted"/>
<dbReference type="EMBL" id="SBLB01000001">
    <property type="protein sequence ID" value="RYC70866.1"/>
    <property type="molecule type" value="Genomic_DNA"/>
</dbReference>
<accession>A0A4Q2UNG2</accession>
<reference evidence="3 4" key="1">
    <citation type="submission" date="2019-01" db="EMBL/GenBank/DDBJ databases">
        <title>Spirosoma flava sp. nov., a propanil-degrading bacterium isolated from herbicide-contaminated soil.</title>
        <authorList>
            <person name="Zhang L."/>
            <person name="Jiang J.-D."/>
        </authorList>
    </citation>
    <scope>NUCLEOTIDE SEQUENCE [LARGE SCALE GENOMIC DNA]</scope>
    <source>
        <strain evidence="3 4">TY50</strain>
    </source>
</reference>
<gene>
    <name evidence="3" type="ORF">EQG79_01560</name>
</gene>
<keyword evidence="1" id="KW-0238">DNA-binding</keyword>
<dbReference type="Pfam" id="PF01381">
    <property type="entry name" value="HTH_3"/>
    <property type="match status" value="1"/>
</dbReference>
<comment type="caution">
    <text evidence="3">The sequence shown here is derived from an EMBL/GenBank/DDBJ whole genome shotgun (WGS) entry which is preliminary data.</text>
</comment>
<protein>
    <submittedName>
        <fullName evidence="3">XRE family transcriptional regulator</fullName>
    </submittedName>
</protein>
<dbReference type="SUPFAM" id="SSF47413">
    <property type="entry name" value="lambda repressor-like DNA-binding domains"/>
    <property type="match status" value="1"/>
</dbReference>
<dbReference type="CDD" id="cd00093">
    <property type="entry name" value="HTH_XRE"/>
    <property type="match status" value="1"/>
</dbReference>
<dbReference type="InterPro" id="IPR050807">
    <property type="entry name" value="TransReg_Diox_bact_type"/>
</dbReference>
<dbReference type="GO" id="GO:0005829">
    <property type="term" value="C:cytosol"/>
    <property type="evidence" value="ECO:0007669"/>
    <property type="project" value="TreeGrafter"/>
</dbReference>
<dbReference type="AlphaFoldDB" id="A0A4Q2UNG2"/>
<dbReference type="PANTHER" id="PTHR46797:SF24">
    <property type="entry name" value="DNA-BINDING PHAGE PROTEIN"/>
    <property type="match status" value="1"/>
</dbReference>
<sequence length="68" mass="7218">MSDITEQVGALIREARKAKGLSQEELAKLMGVTKAAISGYETGKQNLTVGTLYKVSIALNLPLKISLG</sequence>
<dbReference type="PROSITE" id="PS50943">
    <property type="entry name" value="HTH_CROC1"/>
    <property type="match status" value="1"/>
</dbReference>
<dbReference type="InterPro" id="IPR010982">
    <property type="entry name" value="Lambda_DNA-bd_dom_sf"/>
</dbReference>
<organism evidence="3 4">
    <name type="scientific">Spirosoma sordidisoli</name>
    <dbReference type="NCBI Taxonomy" id="2502893"/>
    <lineage>
        <taxon>Bacteria</taxon>
        <taxon>Pseudomonadati</taxon>
        <taxon>Bacteroidota</taxon>
        <taxon>Cytophagia</taxon>
        <taxon>Cytophagales</taxon>
        <taxon>Cytophagaceae</taxon>
        <taxon>Spirosoma</taxon>
    </lineage>
</organism>
<dbReference type="RefSeq" id="WP_129599383.1">
    <property type="nucleotide sequence ID" value="NZ_SBLB01000001.1"/>
</dbReference>
<evidence type="ECO:0000313" key="4">
    <source>
        <dbReference type="Proteomes" id="UP000290407"/>
    </source>
</evidence>
<feature type="domain" description="HTH cro/C1-type" evidence="2">
    <location>
        <begin position="12"/>
        <end position="66"/>
    </location>
</feature>
<dbReference type="InterPro" id="IPR001387">
    <property type="entry name" value="Cro/C1-type_HTH"/>
</dbReference>
<dbReference type="Proteomes" id="UP000290407">
    <property type="component" value="Unassembled WGS sequence"/>
</dbReference>